<sequence>MTERDTPTTEPAARLRAAGRRAGRRRAPRDPAEWRARAARLSDRVPTRWLVTGSTLVVLAASAAFGGLEDAPVEALPTLGAGDAVTGAQLRIAVERARLIDALPEAGLEPEDGRRLLAVIATVEDVWDGPVPTTAGTGAADNLRPVGIAGVDEDTDPVAVLLLADGTSRPELQPHVPMELAFVWEVDGDDVQAEAGADLPVDVYDKSYRAEGFVTYGERFEEPFVQARATVPFEDVGAGADG</sequence>
<dbReference type="AlphaFoldDB" id="A0A251XV91"/>
<dbReference type="Proteomes" id="UP000195106">
    <property type="component" value="Unassembled WGS sequence"/>
</dbReference>
<reference evidence="2 3" key="1">
    <citation type="submission" date="2016-08" db="EMBL/GenBank/DDBJ databases">
        <title>Genome sequence of Clavibacter michiganensis spp. strain CASJ009.</title>
        <authorList>
            <person name="Thapa S.P."/>
            <person name="Coaker G."/>
        </authorList>
    </citation>
    <scope>NUCLEOTIDE SEQUENCE [LARGE SCALE GENOMIC DNA]</scope>
    <source>
        <strain evidence="2">CASJ009</strain>
    </source>
</reference>
<feature type="region of interest" description="Disordered" evidence="1">
    <location>
        <begin position="1"/>
        <end position="35"/>
    </location>
</feature>
<protein>
    <submittedName>
        <fullName evidence="2">Uncharacterized protein</fullName>
    </submittedName>
</protein>
<evidence type="ECO:0000256" key="1">
    <source>
        <dbReference type="SAM" id="MobiDB-lite"/>
    </source>
</evidence>
<gene>
    <name evidence="2" type="ORF">CMsap09_10895</name>
</gene>
<comment type="caution">
    <text evidence="2">The sequence shown here is derived from an EMBL/GenBank/DDBJ whole genome shotgun (WGS) entry which is preliminary data.</text>
</comment>
<accession>A0A251XV91</accession>
<dbReference type="EMBL" id="MDHJ01000001">
    <property type="protein sequence ID" value="OUE09441.1"/>
    <property type="molecule type" value="Genomic_DNA"/>
</dbReference>
<proteinExistence type="predicted"/>
<name>A0A251XV91_9MICO</name>
<organism evidence="2 3">
    <name type="scientific">Clavibacter michiganensis</name>
    <dbReference type="NCBI Taxonomy" id="28447"/>
    <lineage>
        <taxon>Bacteria</taxon>
        <taxon>Bacillati</taxon>
        <taxon>Actinomycetota</taxon>
        <taxon>Actinomycetes</taxon>
        <taxon>Micrococcales</taxon>
        <taxon>Microbacteriaceae</taxon>
        <taxon>Clavibacter</taxon>
    </lineage>
</organism>
<feature type="compositionally biased region" description="Basic residues" evidence="1">
    <location>
        <begin position="17"/>
        <end position="27"/>
    </location>
</feature>
<evidence type="ECO:0000313" key="2">
    <source>
        <dbReference type="EMBL" id="OUE09441.1"/>
    </source>
</evidence>
<evidence type="ECO:0000313" key="3">
    <source>
        <dbReference type="Proteomes" id="UP000195106"/>
    </source>
</evidence>